<dbReference type="CDD" id="cd08422">
    <property type="entry name" value="PBP2_CrgA_like"/>
    <property type="match status" value="1"/>
</dbReference>
<dbReference type="Pfam" id="PF03466">
    <property type="entry name" value="LysR_substrate"/>
    <property type="match status" value="1"/>
</dbReference>
<proteinExistence type="inferred from homology"/>
<dbReference type="Proteomes" id="UP000065521">
    <property type="component" value="Unassembled WGS sequence"/>
</dbReference>
<dbReference type="InterPro" id="IPR058163">
    <property type="entry name" value="LysR-type_TF_proteobact-type"/>
</dbReference>
<dbReference type="GO" id="GO:0043565">
    <property type="term" value="F:sequence-specific DNA binding"/>
    <property type="evidence" value="ECO:0007669"/>
    <property type="project" value="TreeGrafter"/>
</dbReference>
<dbReference type="InterPro" id="IPR000847">
    <property type="entry name" value="LysR_HTH_N"/>
</dbReference>
<protein>
    <recommendedName>
        <fullName evidence="5">HTH lysR-type domain-containing protein</fullName>
    </recommendedName>
</protein>
<evidence type="ECO:0000256" key="3">
    <source>
        <dbReference type="ARBA" id="ARBA00023125"/>
    </source>
</evidence>
<dbReference type="EMBL" id="LOTN01000012">
    <property type="protein sequence ID" value="KUZ94739.1"/>
    <property type="molecule type" value="Genomic_DNA"/>
</dbReference>
<keyword evidence="4" id="KW-0804">Transcription</keyword>
<comment type="caution">
    <text evidence="6">The sequence shown here is derived from an EMBL/GenBank/DDBJ whole genome shotgun (WGS) entry which is preliminary data.</text>
</comment>
<name>A0A102LJN9_9BURK</name>
<feature type="domain" description="HTH lysR-type" evidence="5">
    <location>
        <begin position="12"/>
        <end position="69"/>
    </location>
</feature>
<dbReference type="PANTHER" id="PTHR30537">
    <property type="entry name" value="HTH-TYPE TRANSCRIPTIONAL REGULATOR"/>
    <property type="match status" value="1"/>
</dbReference>
<dbReference type="SUPFAM" id="SSF46785">
    <property type="entry name" value="Winged helix' DNA-binding domain"/>
    <property type="match status" value="1"/>
</dbReference>
<accession>A0A102LJN9</accession>
<dbReference type="FunFam" id="1.10.10.10:FF:000001">
    <property type="entry name" value="LysR family transcriptional regulator"/>
    <property type="match status" value="1"/>
</dbReference>
<dbReference type="GO" id="GO:0003700">
    <property type="term" value="F:DNA-binding transcription factor activity"/>
    <property type="evidence" value="ECO:0007669"/>
    <property type="project" value="InterPro"/>
</dbReference>
<keyword evidence="3" id="KW-0238">DNA-binding</keyword>
<evidence type="ECO:0000256" key="2">
    <source>
        <dbReference type="ARBA" id="ARBA00023015"/>
    </source>
</evidence>
<keyword evidence="2" id="KW-0805">Transcription regulation</keyword>
<evidence type="ECO:0000313" key="7">
    <source>
        <dbReference type="Proteomes" id="UP000065521"/>
    </source>
</evidence>
<evidence type="ECO:0000259" key="5">
    <source>
        <dbReference type="PROSITE" id="PS50931"/>
    </source>
</evidence>
<gene>
    <name evidence="6" type="ORF">WI38_06140</name>
</gene>
<dbReference type="Pfam" id="PF00126">
    <property type="entry name" value="HTH_1"/>
    <property type="match status" value="1"/>
</dbReference>
<dbReference type="Gene3D" id="3.40.190.290">
    <property type="match status" value="1"/>
</dbReference>
<dbReference type="InterPro" id="IPR036390">
    <property type="entry name" value="WH_DNA-bd_sf"/>
</dbReference>
<evidence type="ECO:0000256" key="1">
    <source>
        <dbReference type="ARBA" id="ARBA00009437"/>
    </source>
</evidence>
<dbReference type="PROSITE" id="PS50931">
    <property type="entry name" value="HTH_LYSR"/>
    <property type="match status" value="1"/>
</dbReference>
<dbReference type="GO" id="GO:0006351">
    <property type="term" value="P:DNA-templated transcription"/>
    <property type="evidence" value="ECO:0007669"/>
    <property type="project" value="TreeGrafter"/>
</dbReference>
<dbReference type="InterPro" id="IPR005119">
    <property type="entry name" value="LysR_subst-bd"/>
</dbReference>
<evidence type="ECO:0000256" key="4">
    <source>
        <dbReference type="ARBA" id="ARBA00023163"/>
    </source>
</evidence>
<dbReference type="Gene3D" id="1.10.10.10">
    <property type="entry name" value="Winged helix-like DNA-binding domain superfamily/Winged helix DNA-binding domain"/>
    <property type="match status" value="1"/>
</dbReference>
<dbReference type="InterPro" id="IPR036388">
    <property type="entry name" value="WH-like_DNA-bd_sf"/>
</dbReference>
<dbReference type="PANTHER" id="PTHR30537:SF68">
    <property type="entry name" value="TRANSCRIPTIONAL REGULATOR-RELATED"/>
    <property type="match status" value="1"/>
</dbReference>
<organism evidence="6 7">
    <name type="scientific">Burkholderia ubonensis</name>
    <dbReference type="NCBI Taxonomy" id="101571"/>
    <lineage>
        <taxon>Bacteria</taxon>
        <taxon>Pseudomonadati</taxon>
        <taxon>Pseudomonadota</taxon>
        <taxon>Betaproteobacteria</taxon>
        <taxon>Burkholderiales</taxon>
        <taxon>Burkholderiaceae</taxon>
        <taxon>Burkholderia</taxon>
        <taxon>Burkholderia cepacia complex</taxon>
    </lineage>
</organism>
<comment type="similarity">
    <text evidence="1">Belongs to the LysR transcriptional regulatory family.</text>
</comment>
<dbReference type="AlphaFoldDB" id="A0A102LJN9"/>
<reference evidence="6 7" key="1">
    <citation type="submission" date="2015-11" db="EMBL/GenBank/DDBJ databases">
        <title>Expanding the genomic diversity of Burkholderia species for the development of highly accurate diagnostics.</title>
        <authorList>
            <person name="Sahl J."/>
            <person name="Keim P."/>
            <person name="Wagner D."/>
        </authorList>
    </citation>
    <scope>NUCLEOTIDE SEQUENCE [LARGE SCALE GENOMIC DNA]</scope>
    <source>
        <strain evidence="6 7">RF32-BP4</strain>
    </source>
</reference>
<evidence type="ECO:0000313" key="6">
    <source>
        <dbReference type="EMBL" id="KUZ94739.1"/>
    </source>
</evidence>
<dbReference type="SUPFAM" id="SSF53850">
    <property type="entry name" value="Periplasmic binding protein-like II"/>
    <property type="match status" value="1"/>
</dbReference>
<sequence length="339" mass="36639">MQPDFITERVMERLKALEIFKAVVEHGSFTKAADATNVRVPSVSRAVQDLETLLGVQLFNRTTRKVRLTSVGHTILEHVTGVLDSYESLAQVGADSLTLCGDLRIEVPALFGMAQLGPIVHGFMREHSKVRVDARLVDNGSELLGELADLAIVVGRQVPASRIARPLAPLSVGIYATPSYLAKSGMPTSPQDLPAERCMTALANDGPAGLPISHRATGAQAALVARSPFRSNCPGALIAAVLESEGVAVLPDHIARGPESRGELVRILNDWETEPLPAFLLYQARRNQPLRVRKFIEHILRSLGPHSDSVQTTSDLDHRAVSLAPLRAIPSDRRALHAA</sequence>